<name>A0A5N7MMW6_9HYPH</name>
<dbReference type="Proteomes" id="UP000403266">
    <property type="component" value="Unassembled WGS sequence"/>
</dbReference>
<comment type="caution">
    <text evidence="1">The sequence shown here is derived from an EMBL/GenBank/DDBJ whole genome shotgun (WGS) entry which is preliminary data.</text>
</comment>
<evidence type="ECO:0000313" key="2">
    <source>
        <dbReference type="Proteomes" id="UP000403266"/>
    </source>
</evidence>
<dbReference type="EMBL" id="VOSK01000139">
    <property type="protein sequence ID" value="MPR28347.1"/>
    <property type="molecule type" value="Genomic_DNA"/>
</dbReference>
<organism evidence="1 2">
    <name type="scientific">Microvirga tunisiensis</name>
    <dbReference type="NCBI Taxonomy" id="2108360"/>
    <lineage>
        <taxon>Bacteria</taxon>
        <taxon>Pseudomonadati</taxon>
        <taxon>Pseudomonadota</taxon>
        <taxon>Alphaproteobacteria</taxon>
        <taxon>Hyphomicrobiales</taxon>
        <taxon>Methylobacteriaceae</taxon>
        <taxon>Microvirga</taxon>
    </lineage>
</organism>
<proteinExistence type="predicted"/>
<accession>A0A5N7MMW6</accession>
<reference evidence="1 2" key="1">
    <citation type="journal article" date="2019" name="Syst. Appl. Microbiol.">
        <title>Microvirga tunisiensis sp. nov., a root nodule symbiotic bacterium isolated from Lupinus micranthus and L. luteus grown in Northern Tunisia.</title>
        <authorList>
            <person name="Msaddak A."/>
            <person name="Rejili M."/>
            <person name="Duran D."/>
            <person name="Mars M."/>
            <person name="Palacios J.M."/>
            <person name="Ruiz-Argueso T."/>
            <person name="Rey L."/>
            <person name="Imperial J."/>
        </authorList>
    </citation>
    <scope>NUCLEOTIDE SEQUENCE [LARGE SCALE GENOMIC DNA]</scope>
    <source>
        <strain evidence="1 2">Lmie10</strain>
    </source>
</reference>
<dbReference type="OrthoDB" id="8021417at2"/>
<sequence length="216" mass="23335">MTRTLSIIGTAGRKDDAPKLSKALYDAMYGHVLEVIAREGVTHLVSGGAAWADHLAVRAFLDPNHSLVQGLTLYLPANFERGRFIPDPSVQFNPGKTSNYYHDQFSRAIGVNTLSEIARAAEKGAALVVEPGFFNRNASVSRSEILLAFTFGADEAPATFRRLSPGFRDPRVAGLKDGGTADTWKKATASETSRKIHVSLTWLAGQVARSGDLHLA</sequence>
<dbReference type="AlphaFoldDB" id="A0A5N7MMW6"/>
<evidence type="ECO:0000313" key="1">
    <source>
        <dbReference type="EMBL" id="MPR28347.1"/>
    </source>
</evidence>
<gene>
    <name evidence="1" type="ORF">FS320_25150</name>
</gene>
<keyword evidence="2" id="KW-1185">Reference proteome</keyword>
<dbReference type="RefSeq" id="WP_152714640.1">
    <property type="nucleotide sequence ID" value="NZ_VOSJ01000139.1"/>
</dbReference>
<protein>
    <submittedName>
        <fullName evidence="1">Uncharacterized protein</fullName>
    </submittedName>
</protein>